<evidence type="ECO:0000259" key="5">
    <source>
        <dbReference type="PROSITE" id="PS51077"/>
    </source>
</evidence>
<dbReference type="PANTHER" id="PTHR30136:SF24">
    <property type="entry name" value="HTH-TYPE TRANSCRIPTIONAL REPRESSOR ALLR"/>
    <property type="match status" value="1"/>
</dbReference>
<protein>
    <submittedName>
        <fullName evidence="7">DNA-binding IclR family transcriptional regulator</fullName>
    </submittedName>
</protein>
<proteinExistence type="predicted"/>
<keyword evidence="2 7" id="KW-0238">DNA-binding</keyword>
<gene>
    <name evidence="7" type="ORF">FHS88_000475</name>
</gene>
<feature type="region of interest" description="Disordered" evidence="4">
    <location>
        <begin position="1"/>
        <end position="24"/>
    </location>
</feature>
<dbReference type="Gene3D" id="3.30.450.40">
    <property type="match status" value="1"/>
</dbReference>
<dbReference type="Gene3D" id="1.10.10.10">
    <property type="entry name" value="Winged helix-like DNA-binding domain superfamily/Winged helix DNA-binding domain"/>
    <property type="match status" value="1"/>
</dbReference>
<dbReference type="Pfam" id="PF01614">
    <property type="entry name" value="IclR_C"/>
    <property type="match status" value="1"/>
</dbReference>
<name>A0A840XIK9_9PROT</name>
<keyword evidence="1" id="KW-0805">Transcription regulation</keyword>
<evidence type="ECO:0000256" key="1">
    <source>
        <dbReference type="ARBA" id="ARBA00023015"/>
    </source>
</evidence>
<dbReference type="InterPro" id="IPR029016">
    <property type="entry name" value="GAF-like_dom_sf"/>
</dbReference>
<evidence type="ECO:0000259" key="6">
    <source>
        <dbReference type="PROSITE" id="PS51078"/>
    </source>
</evidence>
<dbReference type="SMART" id="SM00346">
    <property type="entry name" value="HTH_ICLR"/>
    <property type="match status" value="1"/>
</dbReference>
<dbReference type="PANTHER" id="PTHR30136">
    <property type="entry name" value="HELIX-TURN-HELIX TRANSCRIPTIONAL REGULATOR, ICLR FAMILY"/>
    <property type="match status" value="1"/>
</dbReference>
<dbReference type="SUPFAM" id="SSF55781">
    <property type="entry name" value="GAF domain-like"/>
    <property type="match status" value="1"/>
</dbReference>
<evidence type="ECO:0000256" key="3">
    <source>
        <dbReference type="ARBA" id="ARBA00023163"/>
    </source>
</evidence>
<sequence>MASRDSGAAGRRARPAAAPPAAAGPRSVGRVLRLLDCLAAAPQGASLAALAAAMGAPKTTLLGLLRGLAAAGCAVQAEGTWRLGPEAFGLARAILAGEGEGFGQAGRAALQTLAEDTGETAMLAVLAPDRRAMVYTDKVESRTALRFAATVGDRRPIHCTASGRVMLAFLPPPWPEAYLRGARLAALTRSSVTDRRALRRILAEVREQGHAVTLGEATEGVAGIAAPVFAASGEVVAAIVLAGPLARVQPRLAGLARRVRQAGRDLSRRLGHRPGEARGAGA</sequence>
<dbReference type="InterPro" id="IPR036388">
    <property type="entry name" value="WH-like_DNA-bd_sf"/>
</dbReference>
<dbReference type="InterPro" id="IPR014757">
    <property type="entry name" value="Tscrpt_reg_IclR_C"/>
</dbReference>
<evidence type="ECO:0000313" key="7">
    <source>
        <dbReference type="EMBL" id="MBB5688365.1"/>
    </source>
</evidence>
<dbReference type="InterPro" id="IPR050707">
    <property type="entry name" value="HTH_MetabolicPath_Reg"/>
</dbReference>
<dbReference type="GO" id="GO:0003700">
    <property type="term" value="F:DNA-binding transcription factor activity"/>
    <property type="evidence" value="ECO:0007669"/>
    <property type="project" value="TreeGrafter"/>
</dbReference>
<dbReference type="InterPro" id="IPR036390">
    <property type="entry name" value="WH_DNA-bd_sf"/>
</dbReference>
<feature type="compositionally biased region" description="Low complexity" evidence="4">
    <location>
        <begin position="7"/>
        <end position="24"/>
    </location>
</feature>
<feature type="domain" description="HTH iclR-type" evidence="5">
    <location>
        <begin position="25"/>
        <end position="85"/>
    </location>
</feature>
<dbReference type="InterPro" id="IPR005471">
    <property type="entry name" value="Tscrpt_reg_IclR_N"/>
</dbReference>
<dbReference type="PROSITE" id="PS51077">
    <property type="entry name" value="HTH_ICLR"/>
    <property type="match status" value="1"/>
</dbReference>
<evidence type="ECO:0000313" key="8">
    <source>
        <dbReference type="Proteomes" id="UP000562254"/>
    </source>
</evidence>
<dbReference type="RefSeq" id="WP_184480900.1">
    <property type="nucleotide sequence ID" value="NZ_JACIJE010000001.1"/>
</dbReference>
<dbReference type="GO" id="GO:0045892">
    <property type="term" value="P:negative regulation of DNA-templated transcription"/>
    <property type="evidence" value="ECO:0007669"/>
    <property type="project" value="TreeGrafter"/>
</dbReference>
<keyword evidence="8" id="KW-1185">Reference proteome</keyword>
<feature type="domain" description="IclR-ED" evidence="6">
    <location>
        <begin position="86"/>
        <end position="272"/>
    </location>
</feature>
<dbReference type="Pfam" id="PF09339">
    <property type="entry name" value="HTH_IclR"/>
    <property type="match status" value="1"/>
</dbReference>
<dbReference type="AlphaFoldDB" id="A0A840XIK9"/>
<reference evidence="7 8" key="1">
    <citation type="submission" date="2020-08" db="EMBL/GenBank/DDBJ databases">
        <title>Genomic Encyclopedia of Type Strains, Phase IV (KMG-IV): sequencing the most valuable type-strain genomes for metagenomic binning, comparative biology and taxonomic classification.</title>
        <authorList>
            <person name="Goeker M."/>
        </authorList>
    </citation>
    <scope>NUCLEOTIDE SEQUENCE [LARGE SCALE GENOMIC DNA]</scope>
    <source>
        <strain evidence="7 8">DSM 25895</strain>
    </source>
</reference>
<evidence type="ECO:0000256" key="4">
    <source>
        <dbReference type="SAM" id="MobiDB-lite"/>
    </source>
</evidence>
<comment type="caution">
    <text evidence="7">The sequence shown here is derived from an EMBL/GenBank/DDBJ whole genome shotgun (WGS) entry which is preliminary data.</text>
</comment>
<keyword evidence="3" id="KW-0804">Transcription</keyword>
<dbReference type="EMBL" id="JACIJE010000001">
    <property type="protein sequence ID" value="MBB5688365.1"/>
    <property type="molecule type" value="Genomic_DNA"/>
</dbReference>
<accession>A0A840XIK9</accession>
<dbReference type="SUPFAM" id="SSF46785">
    <property type="entry name" value="Winged helix' DNA-binding domain"/>
    <property type="match status" value="1"/>
</dbReference>
<dbReference type="GO" id="GO:0003677">
    <property type="term" value="F:DNA binding"/>
    <property type="evidence" value="ECO:0007669"/>
    <property type="project" value="UniProtKB-KW"/>
</dbReference>
<dbReference type="PROSITE" id="PS51078">
    <property type="entry name" value="ICLR_ED"/>
    <property type="match status" value="1"/>
</dbReference>
<dbReference type="Proteomes" id="UP000562254">
    <property type="component" value="Unassembled WGS sequence"/>
</dbReference>
<evidence type="ECO:0000256" key="2">
    <source>
        <dbReference type="ARBA" id="ARBA00023125"/>
    </source>
</evidence>
<organism evidence="7 8">
    <name type="scientific">Neoroseomonas alkaliterrae</name>
    <dbReference type="NCBI Taxonomy" id="1452450"/>
    <lineage>
        <taxon>Bacteria</taxon>
        <taxon>Pseudomonadati</taxon>
        <taxon>Pseudomonadota</taxon>
        <taxon>Alphaproteobacteria</taxon>
        <taxon>Acetobacterales</taxon>
        <taxon>Acetobacteraceae</taxon>
        <taxon>Neoroseomonas</taxon>
    </lineage>
</organism>